<dbReference type="SMART" id="SM00356">
    <property type="entry name" value="ZnF_C3H1"/>
    <property type="match status" value="3"/>
</dbReference>
<evidence type="ECO:0000313" key="10">
    <source>
        <dbReference type="WBParaSite" id="SRDH1_38530.1"/>
    </source>
</evidence>
<reference evidence="9" key="1">
    <citation type="submission" date="2022-06" db="EMBL/GenBank/DDBJ databases">
        <authorList>
            <person name="Berger JAMES D."/>
            <person name="Berger JAMES D."/>
        </authorList>
    </citation>
    <scope>NUCLEOTIDE SEQUENCE [LARGE SCALE GENOMIC DNA]</scope>
</reference>
<evidence type="ECO:0000256" key="4">
    <source>
        <dbReference type="PROSITE-ProRule" id="PRU00601"/>
    </source>
</evidence>
<dbReference type="PROSITE" id="PS51266">
    <property type="entry name" value="ZF_CHY"/>
    <property type="match status" value="1"/>
</dbReference>
<protein>
    <recommendedName>
        <fullName evidence="11">CHY-type domain-containing protein</fullName>
    </recommendedName>
</protein>
<evidence type="ECO:0000313" key="9">
    <source>
        <dbReference type="Proteomes" id="UP000050792"/>
    </source>
</evidence>
<dbReference type="Gene3D" id="4.10.1000.10">
    <property type="entry name" value="Zinc finger, CCCH-type"/>
    <property type="match status" value="2"/>
</dbReference>
<reference evidence="10" key="2">
    <citation type="submission" date="2023-11" db="UniProtKB">
        <authorList>
            <consortium name="WormBaseParasite"/>
        </authorList>
    </citation>
    <scope>IDENTIFICATION</scope>
</reference>
<proteinExistence type="predicted"/>
<feature type="compositionally biased region" description="Low complexity" evidence="6">
    <location>
        <begin position="519"/>
        <end position="531"/>
    </location>
</feature>
<evidence type="ECO:0000259" key="8">
    <source>
        <dbReference type="PROSITE" id="PS51266"/>
    </source>
</evidence>
<dbReference type="SUPFAM" id="SSF90229">
    <property type="entry name" value="CCCH zinc finger"/>
    <property type="match status" value="2"/>
</dbReference>
<feature type="domain" description="C3H1-type" evidence="7">
    <location>
        <begin position="41"/>
        <end position="68"/>
    </location>
</feature>
<feature type="region of interest" description="Disordered" evidence="6">
    <location>
        <begin position="496"/>
        <end position="550"/>
    </location>
</feature>
<feature type="region of interest" description="Disordered" evidence="6">
    <location>
        <begin position="381"/>
        <end position="401"/>
    </location>
</feature>
<dbReference type="InterPro" id="IPR041367">
    <property type="entry name" value="Znf-CCCH_4"/>
</dbReference>
<dbReference type="SUPFAM" id="SSF161219">
    <property type="entry name" value="CHY zinc finger-like"/>
    <property type="match status" value="1"/>
</dbReference>
<evidence type="ECO:0000256" key="5">
    <source>
        <dbReference type="PROSITE-ProRule" id="PRU00723"/>
    </source>
</evidence>
<keyword evidence="2 4" id="KW-0863">Zinc-finger</keyword>
<dbReference type="InterPro" id="IPR000571">
    <property type="entry name" value="Znf_CCCH"/>
</dbReference>
<feature type="domain" description="C3H1-type" evidence="7">
    <location>
        <begin position="99"/>
        <end position="126"/>
    </location>
</feature>
<evidence type="ECO:0008006" key="11">
    <source>
        <dbReference type="Google" id="ProtNLM"/>
    </source>
</evidence>
<feature type="zinc finger region" description="C3H1-type" evidence="5">
    <location>
        <begin position="99"/>
        <end position="126"/>
    </location>
</feature>
<sequence length="889" mass="100350">MNRNPIRDLDHFPNDGCTPFKVAVTKRRATLKLTDFFYRDMPFPPVCYYYQAGCCRNGNECTFTHPKVRCRTFASDGWCPYGYNCHFWHDPSVKPNVVNLIKKPCLFYANNQCKYGDKCSFSHDIDVQNNSGITLKEYRATKKVTEVHINIEAPESTTNEISHVKENGISEASLTSVVKSNINKTLSSTCLNRNNCNYVRPPFQKYASVNTTDFQAASKAEIYNLNHSELERLKKQFPPDKLCEVESNENYHMFCVRFSSTDPDWVYDVREIVLNILIPQMYPKEQLRISVVMQEHLPVILVDHLNKAIGSWVRCKHQCMERMNRLELYLRPLLLWLDRNLGELFTEGLRKYKAFLENKKLDSDLSPLLTKNNADVISLCQSNNKDNDRNSPSSYDNATGSTPVLLDKEILDLKSFNPNSYSDSNLSAVESGKTLLESEIPSINRGYNNSSIHSDKGIVFNIRNPTTENDFPTDSILDHDIMIGLIPPVILKDESEETHNGDQNSHNGDQSSIGSDNNVSSQTSESVLESSSTDEDVNDPGSGCEDVKTPYDGESQVSCGNLHGSSSLTTPGTQKLLMSGLRLFGKAGTYIQRRLSVSLHCTRCRLSFQWLFTFHGARAMNNFNDPNTACRLLRSLPPYTTNCARCHQKFSLLFQSSLAHAFDNNVGTLHLEGCIADDVPPKQSDGIILCTGCFNSVLVTGLDFGSPLTRRCFNCHSLTGLEFSKFQLELLKQPSNSKGVKIDGTNQDSSQISRRMRRTMNSAQNTLIQDGSPLPAFGSCKHYRKSYRWLRFPCCGRLEPCDVCHDNSAVDGHEMELATRMICGFCSKEQPFSTNKPCVRCDKMLSGTRSSHWEGGKGCRNQVTMSRKDSKKYSHINKVISKKKTKRNK</sequence>
<keyword evidence="3 5" id="KW-0862">Zinc</keyword>
<dbReference type="WBParaSite" id="SRDH1_38530.1">
    <property type="protein sequence ID" value="SRDH1_38530.1"/>
    <property type="gene ID" value="SRDH1_38530"/>
</dbReference>
<keyword evidence="9" id="KW-1185">Reference proteome</keyword>
<feature type="compositionally biased region" description="Polar residues" evidence="6">
    <location>
        <begin position="501"/>
        <end position="518"/>
    </location>
</feature>
<feature type="zinc finger region" description="C3H1-type" evidence="5">
    <location>
        <begin position="69"/>
        <end position="92"/>
    </location>
</feature>
<evidence type="ECO:0000256" key="3">
    <source>
        <dbReference type="ARBA" id="ARBA00022833"/>
    </source>
</evidence>
<evidence type="ECO:0000256" key="1">
    <source>
        <dbReference type="ARBA" id="ARBA00022723"/>
    </source>
</evidence>
<name>A0AA85F915_9TREM</name>
<dbReference type="SUPFAM" id="SSF48695">
    <property type="entry name" value="Multiheme cytochromes"/>
    <property type="match status" value="1"/>
</dbReference>
<evidence type="ECO:0000259" key="7">
    <source>
        <dbReference type="PROSITE" id="PS50103"/>
    </source>
</evidence>
<dbReference type="PROSITE" id="PS50103">
    <property type="entry name" value="ZF_C3H1"/>
    <property type="match status" value="3"/>
</dbReference>
<feature type="zinc finger region" description="C3H1-type" evidence="5">
    <location>
        <begin position="41"/>
        <end position="68"/>
    </location>
</feature>
<dbReference type="Pfam" id="PF18044">
    <property type="entry name" value="zf-CCCH_4"/>
    <property type="match status" value="1"/>
</dbReference>
<dbReference type="Pfam" id="PF05495">
    <property type="entry name" value="zf-CHY"/>
    <property type="match status" value="1"/>
</dbReference>
<dbReference type="InterPro" id="IPR008913">
    <property type="entry name" value="Znf_CHY"/>
</dbReference>
<dbReference type="AlphaFoldDB" id="A0AA85F915"/>
<dbReference type="Proteomes" id="UP000050792">
    <property type="component" value="Unassembled WGS sequence"/>
</dbReference>
<evidence type="ECO:0000256" key="6">
    <source>
        <dbReference type="SAM" id="MobiDB-lite"/>
    </source>
</evidence>
<feature type="domain" description="C3H1-type" evidence="7">
    <location>
        <begin position="69"/>
        <end position="92"/>
    </location>
</feature>
<dbReference type="InterPro" id="IPR036280">
    <property type="entry name" value="Multihaem_cyt_sf"/>
</dbReference>
<dbReference type="InterPro" id="IPR037274">
    <property type="entry name" value="Znf_CHY_sf"/>
</dbReference>
<dbReference type="GO" id="GO:0008270">
    <property type="term" value="F:zinc ion binding"/>
    <property type="evidence" value="ECO:0007669"/>
    <property type="project" value="UniProtKB-KW"/>
</dbReference>
<evidence type="ECO:0000256" key="2">
    <source>
        <dbReference type="ARBA" id="ARBA00022771"/>
    </source>
</evidence>
<keyword evidence="1 5" id="KW-0479">Metal-binding</keyword>
<accession>A0AA85F915</accession>
<dbReference type="InterPro" id="IPR036855">
    <property type="entry name" value="Znf_CCCH_sf"/>
</dbReference>
<organism evidence="9 10">
    <name type="scientific">Schistosoma rodhaini</name>
    <dbReference type="NCBI Taxonomy" id="6188"/>
    <lineage>
        <taxon>Eukaryota</taxon>
        <taxon>Metazoa</taxon>
        <taxon>Spiralia</taxon>
        <taxon>Lophotrochozoa</taxon>
        <taxon>Platyhelminthes</taxon>
        <taxon>Trematoda</taxon>
        <taxon>Digenea</taxon>
        <taxon>Strigeidida</taxon>
        <taxon>Schistosomatoidea</taxon>
        <taxon>Schistosomatidae</taxon>
        <taxon>Schistosoma</taxon>
    </lineage>
</organism>
<feature type="domain" description="CHY-type" evidence="8">
    <location>
        <begin position="773"/>
        <end position="843"/>
    </location>
</feature>